<evidence type="ECO:0008006" key="4">
    <source>
        <dbReference type="Google" id="ProtNLM"/>
    </source>
</evidence>
<reference evidence="3" key="1">
    <citation type="submission" date="2016-10" db="EMBL/GenBank/DDBJ databases">
        <authorList>
            <person name="Varghese N."/>
            <person name="Submissions S."/>
        </authorList>
    </citation>
    <scope>NUCLEOTIDE SEQUENCE [LARGE SCALE GENOMIC DNA]</scope>
    <source>
        <strain evidence="3">DSM 16108</strain>
    </source>
</reference>
<proteinExistence type="predicted"/>
<keyword evidence="1" id="KW-0812">Transmembrane</keyword>
<accession>A0A1I3UJZ0</accession>
<keyword evidence="1" id="KW-0472">Membrane</keyword>
<keyword evidence="3" id="KW-1185">Reference proteome</keyword>
<keyword evidence="1" id="KW-1133">Transmembrane helix</keyword>
<name>A0A1I3UJZ0_9LACT</name>
<dbReference type="Proteomes" id="UP000199589">
    <property type="component" value="Unassembled WGS sequence"/>
</dbReference>
<gene>
    <name evidence="2" type="ORF">SAMN04488569_100116</name>
</gene>
<dbReference type="STRING" id="258723.GCA_900169305_00434"/>
<evidence type="ECO:0000313" key="3">
    <source>
        <dbReference type="Proteomes" id="UP000199589"/>
    </source>
</evidence>
<evidence type="ECO:0000256" key="1">
    <source>
        <dbReference type="SAM" id="Phobius"/>
    </source>
</evidence>
<organism evidence="2 3">
    <name type="scientific">Marinilactibacillus piezotolerans</name>
    <dbReference type="NCBI Taxonomy" id="258723"/>
    <lineage>
        <taxon>Bacteria</taxon>
        <taxon>Bacillati</taxon>
        <taxon>Bacillota</taxon>
        <taxon>Bacilli</taxon>
        <taxon>Lactobacillales</taxon>
        <taxon>Carnobacteriaceae</taxon>
        <taxon>Marinilactibacillus</taxon>
    </lineage>
</organism>
<sequence>MDYARRPGYGTEEKWGRQSYFDGGLLTYILIQILGSIVTFFTIGIAYPWVLCWIFGWKINHTVVDGHRMHFYGTGIGLFGNWIKWLLLMIITLGIYGFWVAIKLEDWKTKNTHFVN</sequence>
<dbReference type="RefSeq" id="WP_091895132.1">
    <property type="nucleotide sequence ID" value="NZ_FOSJ01000001.1"/>
</dbReference>
<dbReference type="OrthoDB" id="637345at2"/>
<feature type="transmembrane region" description="Helical" evidence="1">
    <location>
        <begin position="25"/>
        <end position="50"/>
    </location>
</feature>
<feature type="transmembrane region" description="Helical" evidence="1">
    <location>
        <begin position="82"/>
        <end position="102"/>
    </location>
</feature>
<protein>
    <recommendedName>
        <fullName evidence="4">DUF898 family protein</fullName>
    </recommendedName>
</protein>
<evidence type="ECO:0000313" key="2">
    <source>
        <dbReference type="EMBL" id="SFJ83029.1"/>
    </source>
</evidence>
<dbReference type="EMBL" id="FOSJ01000001">
    <property type="protein sequence ID" value="SFJ83029.1"/>
    <property type="molecule type" value="Genomic_DNA"/>
</dbReference>
<dbReference type="AlphaFoldDB" id="A0A1I3UJZ0"/>